<keyword evidence="6" id="KW-1185">Reference proteome</keyword>
<dbReference type="GO" id="GO:0005794">
    <property type="term" value="C:Golgi apparatus"/>
    <property type="evidence" value="ECO:0007669"/>
    <property type="project" value="TreeGrafter"/>
</dbReference>
<gene>
    <name evidence="5" type="ORF">BB561_000602</name>
</gene>
<dbReference type="Pfam" id="PF09742">
    <property type="entry name" value="Dymeclin"/>
    <property type="match status" value="2"/>
</dbReference>
<evidence type="ECO:0000256" key="4">
    <source>
        <dbReference type="ARBA" id="ARBA00023288"/>
    </source>
</evidence>
<dbReference type="PANTHER" id="PTHR12895">
    <property type="entry name" value="DYMECLIN"/>
    <property type="match status" value="1"/>
</dbReference>
<dbReference type="PANTHER" id="PTHR12895:SF9">
    <property type="entry name" value="DYMECLIN"/>
    <property type="match status" value="1"/>
</dbReference>
<reference evidence="5 6" key="1">
    <citation type="journal article" date="2018" name="MBio">
        <title>Comparative Genomics Reveals the Core Gene Toolbox for the Fungus-Insect Symbiosis.</title>
        <authorList>
            <person name="Wang Y."/>
            <person name="Stata M."/>
            <person name="Wang W."/>
            <person name="Stajich J.E."/>
            <person name="White M.M."/>
            <person name="Moncalvo J.M."/>
        </authorList>
    </citation>
    <scope>NUCLEOTIDE SEQUENCE [LARGE SCALE GENOMIC DNA]</scope>
    <source>
        <strain evidence="5 6">SWE-8-4</strain>
    </source>
</reference>
<comment type="similarity">
    <text evidence="1">Belongs to the dymeclin family.</text>
</comment>
<evidence type="ECO:0000256" key="3">
    <source>
        <dbReference type="ARBA" id="ARBA00022707"/>
    </source>
</evidence>
<dbReference type="OrthoDB" id="10253409at2759"/>
<dbReference type="InterPro" id="IPR019142">
    <property type="entry name" value="Dymeclin"/>
</dbReference>
<comment type="caution">
    <text evidence="5">The sequence shown here is derived from an EMBL/GenBank/DDBJ whole genome shotgun (WGS) entry which is preliminary data.</text>
</comment>
<evidence type="ECO:0000256" key="2">
    <source>
        <dbReference type="ARBA" id="ARBA00015736"/>
    </source>
</evidence>
<dbReference type="AlphaFoldDB" id="A0A2T9YYH0"/>
<proteinExistence type="inferred from homology"/>
<evidence type="ECO:0000313" key="6">
    <source>
        <dbReference type="Proteomes" id="UP000245383"/>
    </source>
</evidence>
<accession>A0A2T9YYH0</accession>
<evidence type="ECO:0000256" key="1">
    <source>
        <dbReference type="ARBA" id="ARBA00010603"/>
    </source>
</evidence>
<organism evidence="5 6">
    <name type="scientific">Smittium simulii</name>
    <dbReference type="NCBI Taxonomy" id="133385"/>
    <lineage>
        <taxon>Eukaryota</taxon>
        <taxon>Fungi</taxon>
        <taxon>Fungi incertae sedis</taxon>
        <taxon>Zoopagomycota</taxon>
        <taxon>Kickxellomycotina</taxon>
        <taxon>Harpellomycetes</taxon>
        <taxon>Harpellales</taxon>
        <taxon>Legeriomycetaceae</taxon>
        <taxon>Smittium</taxon>
    </lineage>
</organism>
<dbReference type="GO" id="GO:0007030">
    <property type="term" value="P:Golgi organization"/>
    <property type="evidence" value="ECO:0007669"/>
    <property type="project" value="TreeGrafter"/>
</dbReference>
<keyword evidence="3" id="KW-0519">Myristate</keyword>
<dbReference type="STRING" id="133385.A0A2T9YYH0"/>
<keyword evidence="4" id="KW-0449">Lipoprotein</keyword>
<name>A0A2T9YYH0_9FUNG</name>
<protein>
    <recommendedName>
        <fullName evidence="2">Dymeclin</fullName>
    </recommendedName>
</protein>
<evidence type="ECO:0000313" key="5">
    <source>
        <dbReference type="EMBL" id="PVU97392.1"/>
    </source>
</evidence>
<sequence>MANEYLHTCPSHWDKNSYDFLIKIVSVTTIPLDNASFWLKSSSSFSAPLQETREQMIESQSFYSTLAEHLLANGPLTGNLQYAMYHCLIQMRYLKTIDFTTDITEELRGLSLAILILLKSSIIIADYNQLKALFKEKHIPTKSIENLTTKFELNQDSQVYIHALNQLSADSCNFFAQYLQYVILSVCKVDISKSFKSQSFVHYSIDLLLAFVQTEINSPISLHVSSISDNYILSLLYNQVGTSFKFNSNINIAGLLILKLLSVIINPQEYAGGYGSVVYNTYCYWLYGDNKLSNFTSSGLKSKAFALLMILVSQQIAIEPKADNFLQSKNDSTRLANVENINPFFAAFRLIDNEKQSRLDSSISFLNLYDTLIANLKYSEYIFVFCLLITTNKFFCEYCIARSDSENLILAILKVLGGDFKEALSVSNYLENTDLIKFYPKMPDRNSSFPASAVKHQLQSHKSSSRSLFDIDNDSKSLLKDFHLKSSDIEKSFSIKKTNYDILKKQCIPPRIYSLLSVLVKLTSDSLFVSSMNQLSATYSSWMHISSLEKHQQTVSLPCLFVAEILQIFSKNFSLYKDSTIHTYVLICLYNIIPSVHDMTSGLASRFIKIYEMITKQYLKIISQINKSFEFNQTGIEFKSGLQTISNLHDYDISQNEKSATEFEKDDYFGSAEILSLVKSSSQSFSEFMVYSDTHYMFSLILFLTLNKFPEKNSYLVYELVRTKSVLVNLLNPNILCYVNQNLLSVDEQQNQYMCALTVNKLVSILHDLADFIANNIKGSKPDQFDTNQTNSAALTSSPNSVHELTSSFASTFSLLSPKETLLLVKKYSIEWKKNQKLEYSQNKNDDICIVEFNLETEFNTQFYNNLYMWAWLIAYKNDTFSDFNLIPDSTNLNTVLQFATMYQ</sequence>
<dbReference type="Proteomes" id="UP000245383">
    <property type="component" value="Unassembled WGS sequence"/>
</dbReference>
<dbReference type="EMBL" id="MBFR01000013">
    <property type="protein sequence ID" value="PVU97392.1"/>
    <property type="molecule type" value="Genomic_DNA"/>
</dbReference>